<dbReference type="OrthoDB" id="956698at2"/>
<dbReference type="InterPro" id="IPR050109">
    <property type="entry name" value="HTH-type_TetR-like_transc_reg"/>
</dbReference>
<dbReference type="Pfam" id="PF00440">
    <property type="entry name" value="TetR_N"/>
    <property type="match status" value="1"/>
</dbReference>
<accession>A0A4S8PXX6</accession>
<sequence length="258" mass="28811">MLRRKPGTVWRRDSRQDAVDEFTIRQTCLTVSSTAWCAQDDSSCRAVYAGAMEEPKVGLRERTRNMVRTELAQAALKLFVEQGFEATTIEQIAAATGLSRRSFHRYFSSKEDVFGQWFVETGRQLAAALESRPAEERPWFALRRSFDDLVQGLSARPESLQITRMILNTPALHATHLHKHALWRDALADVLQLRRSEDGQELGRIAAVALVGAALAGLDSAQTEWVAEDNEQPLGDLFDQAMNAIAPLTGPAERHPNV</sequence>
<dbReference type="InterPro" id="IPR001647">
    <property type="entry name" value="HTH_TetR"/>
</dbReference>
<gene>
    <name evidence="6" type="ORF">FAB82_21995</name>
</gene>
<dbReference type="InterPro" id="IPR023772">
    <property type="entry name" value="DNA-bd_HTH_TetR-type_CS"/>
</dbReference>
<evidence type="ECO:0000256" key="3">
    <source>
        <dbReference type="ARBA" id="ARBA00023163"/>
    </source>
</evidence>
<keyword evidence="7" id="KW-1185">Reference proteome</keyword>
<reference evidence="7" key="1">
    <citation type="submission" date="2019-04" db="EMBL/GenBank/DDBJ databases">
        <title>Nocardioides xinjiangensis sp. nov.</title>
        <authorList>
            <person name="Liu S."/>
        </authorList>
    </citation>
    <scope>NUCLEOTIDE SEQUENCE [LARGE SCALE GENOMIC DNA]</scope>
    <source>
        <strain evidence="7">18</strain>
    </source>
</reference>
<keyword evidence="1" id="KW-0805">Transcription regulation</keyword>
<dbReference type="GO" id="GO:0003700">
    <property type="term" value="F:DNA-binding transcription factor activity"/>
    <property type="evidence" value="ECO:0007669"/>
    <property type="project" value="TreeGrafter"/>
</dbReference>
<dbReference type="Gene3D" id="1.10.357.10">
    <property type="entry name" value="Tetracycline Repressor, domain 2"/>
    <property type="match status" value="1"/>
</dbReference>
<reference evidence="6 7" key="2">
    <citation type="submission" date="2019-05" db="EMBL/GenBank/DDBJ databases">
        <title>Glycomyces buryatensis sp. nov.</title>
        <authorList>
            <person name="Nikitina E."/>
        </authorList>
    </citation>
    <scope>NUCLEOTIDE SEQUENCE [LARGE SCALE GENOMIC DNA]</scope>
    <source>
        <strain evidence="6 7">18</strain>
    </source>
</reference>
<evidence type="ECO:0000256" key="4">
    <source>
        <dbReference type="PROSITE-ProRule" id="PRU00335"/>
    </source>
</evidence>
<dbReference type="SUPFAM" id="SSF46689">
    <property type="entry name" value="Homeodomain-like"/>
    <property type="match status" value="1"/>
</dbReference>
<dbReference type="Proteomes" id="UP000308760">
    <property type="component" value="Unassembled WGS sequence"/>
</dbReference>
<dbReference type="EMBL" id="STGY01000072">
    <property type="protein sequence ID" value="THV36460.1"/>
    <property type="molecule type" value="Genomic_DNA"/>
</dbReference>
<dbReference type="PANTHER" id="PTHR30055:SF238">
    <property type="entry name" value="MYCOFACTOCIN BIOSYNTHESIS TRANSCRIPTIONAL REGULATOR MFTR-RELATED"/>
    <property type="match status" value="1"/>
</dbReference>
<name>A0A4S8PXX6_9ACTN</name>
<proteinExistence type="predicted"/>
<evidence type="ECO:0000256" key="2">
    <source>
        <dbReference type="ARBA" id="ARBA00023125"/>
    </source>
</evidence>
<evidence type="ECO:0000313" key="7">
    <source>
        <dbReference type="Proteomes" id="UP000308760"/>
    </source>
</evidence>
<protein>
    <submittedName>
        <fullName evidence="6">TetR family transcriptional regulator</fullName>
    </submittedName>
</protein>
<keyword evidence="3" id="KW-0804">Transcription</keyword>
<dbReference type="Gene3D" id="1.10.10.60">
    <property type="entry name" value="Homeodomain-like"/>
    <property type="match status" value="1"/>
</dbReference>
<dbReference type="InterPro" id="IPR041347">
    <property type="entry name" value="MftR_C"/>
</dbReference>
<dbReference type="PROSITE" id="PS50977">
    <property type="entry name" value="HTH_TETR_2"/>
    <property type="match status" value="1"/>
</dbReference>
<feature type="DNA-binding region" description="H-T-H motif" evidence="4">
    <location>
        <begin position="88"/>
        <end position="107"/>
    </location>
</feature>
<dbReference type="GO" id="GO:0000976">
    <property type="term" value="F:transcription cis-regulatory region binding"/>
    <property type="evidence" value="ECO:0007669"/>
    <property type="project" value="TreeGrafter"/>
</dbReference>
<dbReference type="PRINTS" id="PR00455">
    <property type="entry name" value="HTHTETR"/>
</dbReference>
<evidence type="ECO:0000313" key="6">
    <source>
        <dbReference type="EMBL" id="THV36460.1"/>
    </source>
</evidence>
<dbReference type="InterPro" id="IPR009057">
    <property type="entry name" value="Homeodomain-like_sf"/>
</dbReference>
<keyword evidence="2 4" id="KW-0238">DNA-binding</keyword>
<evidence type="ECO:0000256" key="1">
    <source>
        <dbReference type="ARBA" id="ARBA00023015"/>
    </source>
</evidence>
<dbReference type="AlphaFoldDB" id="A0A4S8PXX6"/>
<dbReference type="PANTHER" id="PTHR30055">
    <property type="entry name" value="HTH-TYPE TRANSCRIPTIONAL REGULATOR RUTR"/>
    <property type="match status" value="1"/>
</dbReference>
<dbReference type="Pfam" id="PF17754">
    <property type="entry name" value="TetR_C_14"/>
    <property type="match status" value="1"/>
</dbReference>
<evidence type="ECO:0000259" key="5">
    <source>
        <dbReference type="PROSITE" id="PS50977"/>
    </source>
</evidence>
<dbReference type="PROSITE" id="PS01081">
    <property type="entry name" value="HTH_TETR_1"/>
    <property type="match status" value="1"/>
</dbReference>
<organism evidence="6 7">
    <name type="scientific">Glycomyces buryatensis</name>
    <dbReference type="NCBI Taxonomy" id="2570927"/>
    <lineage>
        <taxon>Bacteria</taxon>
        <taxon>Bacillati</taxon>
        <taxon>Actinomycetota</taxon>
        <taxon>Actinomycetes</taxon>
        <taxon>Glycomycetales</taxon>
        <taxon>Glycomycetaceae</taxon>
        <taxon>Glycomyces</taxon>
    </lineage>
</organism>
<feature type="domain" description="HTH tetR-type" evidence="5">
    <location>
        <begin position="65"/>
        <end position="125"/>
    </location>
</feature>
<comment type="caution">
    <text evidence="6">The sequence shown here is derived from an EMBL/GenBank/DDBJ whole genome shotgun (WGS) entry which is preliminary data.</text>
</comment>